<evidence type="ECO:0000256" key="7">
    <source>
        <dbReference type="ARBA" id="ARBA00023136"/>
    </source>
</evidence>
<evidence type="ECO:0000256" key="5">
    <source>
        <dbReference type="ARBA" id="ARBA00022692"/>
    </source>
</evidence>
<accession>A0A2U3X8U3</accession>
<protein>
    <recommendedName>
        <fullName evidence="10">Solute carrier organic anion transporter family member</fullName>
    </recommendedName>
</protein>
<dbReference type="InterPro" id="IPR036058">
    <property type="entry name" value="Kazal_dom_sf"/>
</dbReference>
<evidence type="ECO:0000256" key="9">
    <source>
        <dbReference type="ARBA" id="ARBA00023180"/>
    </source>
</evidence>
<feature type="transmembrane region" description="Helical" evidence="10">
    <location>
        <begin position="567"/>
        <end position="594"/>
    </location>
</feature>
<dbReference type="CTD" id="133482"/>
<comment type="caution">
    <text evidence="10">Lacks conserved residue(s) required for the propagation of feature annotation.</text>
</comment>
<dbReference type="GeneID" id="102725748"/>
<proteinExistence type="inferred from homology"/>
<dbReference type="GO" id="GO:0016323">
    <property type="term" value="C:basolateral plasma membrane"/>
    <property type="evidence" value="ECO:0007669"/>
    <property type="project" value="TreeGrafter"/>
</dbReference>
<dbReference type="GO" id="GO:0043252">
    <property type="term" value="P:sodium-independent organic anion transport"/>
    <property type="evidence" value="ECO:0007669"/>
    <property type="project" value="TreeGrafter"/>
</dbReference>
<keyword evidence="9" id="KW-0325">Glycoprotein</keyword>
<feature type="transmembrane region" description="Helical" evidence="10">
    <location>
        <begin position="252"/>
        <end position="272"/>
    </location>
</feature>
<evidence type="ECO:0000256" key="8">
    <source>
        <dbReference type="ARBA" id="ARBA00023157"/>
    </source>
</evidence>
<keyword evidence="10" id="KW-0406">Ion transport</keyword>
<dbReference type="RefSeq" id="XP_006727861.1">
    <property type="nucleotide sequence ID" value="XM_006727798.1"/>
</dbReference>
<evidence type="ECO:0000256" key="10">
    <source>
        <dbReference type="RuleBase" id="RU362056"/>
    </source>
</evidence>
<evidence type="ECO:0000256" key="1">
    <source>
        <dbReference type="ARBA" id="ARBA00004651"/>
    </source>
</evidence>
<keyword evidence="12" id="KW-1185">Reference proteome</keyword>
<dbReference type="SUPFAM" id="SSF100895">
    <property type="entry name" value="Kazal-type serine protease inhibitors"/>
    <property type="match status" value="1"/>
</dbReference>
<evidence type="ECO:0000259" key="11">
    <source>
        <dbReference type="PROSITE" id="PS51465"/>
    </source>
</evidence>
<evidence type="ECO:0000313" key="13">
    <source>
        <dbReference type="RefSeq" id="XP_006727861.1"/>
    </source>
</evidence>
<organism evidence="12 13">
    <name type="scientific">Leptonychotes weddellii</name>
    <name type="common">Weddell seal</name>
    <name type="synonym">Otaria weddellii</name>
    <dbReference type="NCBI Taxonomy" id="9713"/>
    <lineage>
        <taxon>Eukaryota</taxon>
        <taxon>Metazoa</taxon>
        <taxon>Chordata</taxon>
        <taxon>Craniata</taxon>
        <taxon>Vertebrata</taxon>
        <taxon>Euteleostomi</taxon>
        <taxon>Mammalia</taxon>
        <taxon>Eutheria</taxon>
        <taxon>Laurasiatheria</taxon>
        <taxon>Carnivora</taxon>
        <taxon>Caniformia</taxon>
        <taxon>Pinnipedia</taxon>
        <taxon>Phocidae</taxon>
        <taxon>Monachinae</taxon>
        <taxon>Lobodontini</taxon>
        <taxon>Leptonychotes</taxon>
    </lineage>
</organism>
<evidence type="ECO:0000256" key="3">
    <source>
        <dbReference type="ARBA" id="ARBA00022448"/>
    </source>
</evidence>
<feature type="transmembrane region" description="Helical" evidence="10">
    <location>
        <begin position="601"/>
        <end position="622"/>
    </location>
</feature>
<feature type="domain" description="Kazal-like" evidence="11">
    <location>
        <begin position="483"/>
        <end position="538"/>
    </location>
</feature>
<dbReference type="OrthoDB" id="5062115at2759"/>
<feature type="transmembrane region" description="Helical" evidence="10">
    <location>
        <begin position="444"/>
        <end position="463"/>
    </location>
</feature>
<dbReference type="InterPro" id="IPR004156">
    <property type="entry name" value="OATP"/>
</dbReference>
<dbReference type="GO" id="GO:0006811">
    <property type="term" value="P:monoatomic ion transport"/>
    <property type="evidence" value="ECO:0007669"/>
    <property type="project" value="UniProtKB-KW"/>
</dbReference>
<dbReference type="Pfam" id="PF07648">
    <property type="entry name" value="Kazal_2"/>
    <property type="match status" value="1"/>
</dbReference>
<dbReference type="PROSITE" id="PS51465">
    <property type="entry name" value="KAZAL_2"/>
    <property type="match status" value="1"/>
</dbReference>
<dbReference type="Proteomes" id="UP000245341">
    <property type="component" value="Unplaced"/>
</dbReference>
<keyword evidence="5 10" id="KW-0812">Transmembrane</keyword>
<reference evidence="13" key="1">
    <citation type="submission" date="2025-08" db="UniProtKB">
        <authorList>
            <consortium name="RefSeq"/>
        </authorList>
    </citation>
    <scope>IDENTIFICATION</scope>
    <source>
        <tissue evidence="13">Liver</tissue>
    </source>
</reference>
<dbReference type="InterPro" id="IPR002350">
    <property type="entry name" value="Kazal_dom"/>
</dbReference>
<dbReference type="PANTHER" id="PTHR11388">
    <property type="entry name" value="ORGANIC ANION TRANSPORTER"/>
    <property type="match status" value="1"/>
</dbReference>
<dbReference type="Gene3D" id="1.20.1250.20">
    <property type="entry name" value="MFS general substrate transporter like domains"/>
    <property type="match status" value="1"/>
</dbReference>
<keyword evidence="6 10" id="KW-1133">Transmembrane helix</keyword>
<dbReference type="GO" id="GO:0015347">
    <property type="term" value="F:sodium-independent organic anion transmembrane transporter activity"/>
    <property type="evidence" value="ECO:0007669"/>
    <property type="project" value="TreeGrafter"/>
</dbReference>
<keyword evidence="3 10" id="KW-0813">Transport</keyword>
<keyword evidence="4" id="KW-1003">Cell membrane</keyword>
<dbReference type="PANTHER" id="PTHR11388:SF95">
    <property type="entry name" value="SOLUTE CARRIER ORGANIC ANION TRANSPORTER FAMILY MEMBER 6A1"/>
    <property type="match status" value="1"/>
</dbReference>
<feature type="transmembrane region" description="Helical" evidence="10">
    <location>
        <begin position="653"/>
        <end position="678"/>
    </location>
</feature>
<sequence length="801" mass="88168">MPDALAEVEPKVAYTQVAENTLTTEAEKGQKKPRLMKTVPLSLIKFHAFQKTEKGQAGATPPVVKKTKENLEAPCGLGCIVFPRCQRLNNIHCFLVFYCLLITSQGIVFGLIDLSIDTFEKDNHLSNMENLLLSLTYDISSCLIVVFISYYGGRGNIPRWITFSSFLVGLGSLLFAFPYFSVGDHKASVAIGDICQEMKTNKVCNKAAPSFQAKYIASFILGQILQGVAGMPLYILGAVFIDNSVATHSAGIYLGIMEASVVLGYSLSYVIAAPLIKGSENRTSAISVEDSDVIQSWLQDWWIYFGLVSLIAWSTLIPLSCFPHSVRGTAKRKAEKRKQPHPFDGKIKDQEFGISIKDLFATIWVLLKNPIFTCLALTKASESLVFIGASEYLPIYIENQFLLTHSTAAKIAGFVLLPGGGLGQLLGGIIVSTLHMSCKALMRFIMVTSVISLIFFGFVIFVHCDPVPLAGINEDYDGTGQLGNLTAPCNSHCRCSSSFYFAICGRDNTGYFSPCFAGCTQSKTLNGHQAYYNCSCIQAGLATSDDQGDFIDARPGACDTKCYKLPLFVAFIFSTILFSVFSGIPCTLTILRIVSDNQRSLALGLTYVILRIFGTIPGPILFKMAGETSCIFRETEYCGKKGNCWIYNKMKMAYLMVGVCSVCKVFTIFFTAIAFCLYKCLSKEDNDILHTPIKNLKFDALDNHYAFYNVNVSSGAANAGEEAAKILLNIFIFDKTYLYREWVSSRSYISMEEVAPKCMDCSPDLGVHLYDHYFELFMRRRRARGGGSRRLRGGGGGGAAL</sequence>
<dbReference type="NCBIfam" id="TIGR00805">
    <property type="entry name" value="oat"/>
    <property type="match status" value="1"/>
</dbReference>
<dbReference type="AlphaFoldDB" id="A0A2U3X8U3"/>
<dbReference type="Pfam" id="PF03137">
    <property type="entry name" value="OATP"/>
    <property type="match status" value="1"/>
</dbReference>
<keyword evidence="8" id="KW-1015">Disulfide bond</keyword>
<dbReference type="STRING" id="9713.A0A2U3X8U3"/>
<evidence type="ECO:0000256" key="2">
    <source>
        <dbReference type="ARBA" id="ARBA00009657"/>
    </source>
</evidence>
<dbReference type="InterPro" id="IPR036259">
    <property type="entry name" value="MFS_trans_sf"/>
</dbReference>
<comment type="subcellular location">
    <subcellularLocation>
        <location evidence="1 10">Cell membrane</location>
        <topology evidence="1 10">Multi-pass membrane protein</topology>
    </subcellularLocation>
</comment>
<feature type="transmembrane region" description="Helical" evidence="10">
    <location>
        <begin position="301"/>
        <end position="322"/>
    </location>
</feature>
<dbReference type="SUPFAM" id="SSF103473">
    <property type="entry name" value="MFS general substrate transporter"/>
    <property type="match status" value="1"/>
</dbReference>
<comment type="similarity">
    <text evidence="2 10">Belongs to the organo anion transporter (TC 2.A.60) family.</text>
</comment>
<feature type="transmembrane region" description="Helical" evidence="10">
    <location>
        <begin position="160"/>
        <end position="180"/>
    </location>
</feature>
<dbReference type="FunFam" id="1.20.1250.20:FF:000384">
    <property type="entry name" value="Solute carrier organic anion transporter family member"/>
    <property type="match status" value="1"/>
</dbReference>
<dbReference type="FunFam" id="1.20.1250.20:FF:000363">
    <property type="entry name" value="Solute carrier organic anion transporter family member"/>
    <property type="match status" value="1"/>
</dbReference>
<feature type="transmembrane region" description="Helical" evidence="10">
    <location>
        <begin position="215"/>
        <end position="240"/>
    </location>
</feature>
<feature type="transmembrane region" description="Helical" evidence="10">
    <location>
        <begin position="93"/>
        <end position="112"/>
    </location>
</feature>
<evidence type="ECO:0000256" key="4">
    <source>
        <dbReference type="ARBA" id="ARBA00022475"/>
    </source>
</evidence>
<keyword evidence="7 10" id="KW-0472">Membrane</keyword>
<dbReference type="KEGG" id="lww:102725748"/>
<evidence type="ECO:0000256" key="6">
    <source>
        <dbReference type="ARBA" id="ARBA00022989"/>
    </source>
</evidence>
<feature type="transmembrane region" description="Helical" evidence="10">
    <location>
        <begin position="132"/>
        <end position="153"/>
    </location>
</feature>
<evidence type="ECO:0000313" key="12">
    <source>
        <dbReference type="Proteomes" id="UP000245341"/>
    </source>
</evidence>
<gene>
    <name evidence="13" type="primary">SLCO6A1</name>
</gene>
<name>A0A2U3X8U3_LEPWE</name>